<feature type="domain" description="Nucleotidyl transferase" evidence="1">
    <location>
        <begin position="7"/>
        <end position="271"/>
    </location>
</feature>
<dbReference type="SUPFAM" id="SSF53448">
    <property type="entry name" value="Nucleotide-diphospho-sugar transferases"/>
    <property type="match status" value="1"/>
</dbReference>
<dbReference type="InterPro" id="IPR005835">
    <property type="entry name" value="NTP_transferase_dom"/>
</dbReference>
<evidence type="ECO:0000313" key="2">
    <source>
        <dbReference type="EMBL" id="CUO85416.1"/>
    </source>
</evidence>
<reference evidence="2 3" key="1">
    <citation type="submission" date="2015-09" db="EMBL/GenBank/DDBJ databases">
        <authorList>
            <consortium name="Pathogen Informatics"/>
        </authorList>
    </citation>
    <scope>NUCLEOTIDE SEQUENCE [LARGE SCALE GENOMIC DNA]</scope>
    <source>
        <strain evidence="2 3">2789STDY5834855</strain>
    </source>
</reference>
<sequence length="311" mass="35532">MKPILLIMAAGLGSRYGGLKQIDKIGPNGEVLLELAVHDAIKAGFEKIVFILRKEIEAEFKNLIGNKLEKYAEVKYAIQEIENLPKGYKVPNERTKPWGTGQAILCARDIVDAPFVVINADDFYGQEAFRKIYEFLINNKDENTYGMIGYKLSNTLSENGHVARGVCKVKSGYLEEVVERTKIIKKGEAAFYTEDDENWAELDYNSTVSMNMWAFNTNIFEELEVGFKKFLDTEVKLNPKKSEYFIPSVVSNLLSENRISVKVMESGDKWYGVTYKEDKYIVRCAIENLIKEGVYHKNLWEEIRAKCVTNV</sequence>
<dbReference type="OrthoDB" id="9779926at2"/>
<dbReference type="RefSeq" id="WP_055277952.1">
    <property type="nucleotide sequence ID" value="NZ_CYZV01000067.1"/>
</dbReference>
<protein>
    <submittedName>
        <fullName evidence="2">dTDP-glucose pyrophosphorylase</fullName>
    </submittedName>
</protein>
<dbReference type="EMBL" id="CYZV01000067">
    <property type="protein sequence ID" value="CUO85416.1"/>
    <property type="molecule type" value="Genomic_DNA"/>
</dbReference>
<gene>
    <name evidence="2" type="ORF">ERS852470_03557</name>
</gene>
<dbReference type="Gene3D" id="3.90.550.10">
    <property type="entry name" value="Spore Coat Polysaccharide Biosynthesis Protein SpsA, Chain A"/>
    <property type="match status" value="1"/>
</dbReference>
<evidence type="ECO:0000313" key="3">
    <source>
        <dbReference type="Proteomes" id="UP000095558"/>
    </source>
</evidence>
<organism evidence="2 3">
    <name type="scientific">Clostridium disporicum</name>
    <dbReference type="NCBI Taxonomy" id="84024"/>
    <lineage>
        <taxon>Bacteria</taxon>
        <taxon>Bacillati</taxon>
        <taxon>Bacillota</taxon>
        <taxon>Clostridia</taxon>
        <taxon>Eubacteriales</taxon>
        <taxon>Clostridiaceae</taxon>
        <taxon>Clostridium</taxon>
    </lineage>
</organism>
<evidence type="ECO:0000259" key="1">
    <source>
        <dbReference type="Pfam" id="PF00483"/>
    </source>
</evidence>
<dbReference type="AlphaFoldDB" id="A0A174IGU9"/>
<proteinExistence type="predicted"/>
<accession>A0A174IGU9</accession>
<dbReference type="InterPro" id="IPR029044">
    <property type="entry name" value="Nucleotide-diphossugar_trans"/>
</dbReference>
<dbReference type="Pfam" id="PF00483">
    <property type="entry name" value="NTP_transferase"/>
    <property type="match status" value="1"/>
</dbReference>
<name>A0A174IGU9_9CLOT</name>
<dbReference type="Proteomes" id="UP000095558">
    <property type="component" value="Unassembled WGS sequence"/>
</dbReference>